<feature type="domain" description="TonB-dependent receptor-like beta-barrel" evidence="14">
    <location>
        <begin position="256"/>
        <end position="647"/>
    </location>
</feature>
<evidence type="ECO:0000256" key="9">
    <source>
        <dbReference type="ARBA" id="ARBA00023170"/>
    </source>
</evidence>
<dbReference type="AlphaFoldDB" id="A0A2Z2NYC6"/>
<dbReference type="InterPro" id="IPR000531">
    <property type="entry name" value="Beta-barrel_TonB"/>
</dbReference>
<evidence type="ECO:0000256" key="2">
    <source>
        <dbReference type="ARBA" id="ARBA00008143"/>
    </source>
</evidence>
<evidence type="ECO:0000256" key="6">
    <source>
        <dbReference type="ARBA" id="ARBA00022729"/>
    </source>
</evidence>
<dbReference type="InterPro" id="IPR036942">
    <property type="entry name" value="Beta-barrel_TonB_sf"/>
</dbReference>
<protein>
    <submittedName>
        <fullName evidence="16">Transferrin-binding protein 1</fullName>
    </submittedName>
</protein>
<dbReference type="SUPFAM" id="SSF56935">
    <property type="entry name" value="Porins"/>
    <property type="match status" value="1"/>
</dbReference>
<dbReference type="GO" id="GO:0015344">
    <property type="term" value="F:siderophore uptake transmembrane transporter activity"/>
    <property type="evidence" value="ECO:0007669"/>
    <property type="project" value="TreeGrafter"/>
</dbReference>
<sequence>MRSSKSIKESIATSASSRPPVLAGLLLLAFPWASTGLVYAEADTTLGTVEAIGELPYRTGNVISEESTASRSRVERVELERSPNALAAVLARESGVQYRQSGGFGSFSSVSIRAATGAQTAVYLDGVLLNNGGNPVVDFSTLEMLNLGSVDIYRGSTPMQLGHAGIGGAINLNSLQASKVNATRIRLGVGSLSLAGLQLSHQSRHGAWDVAAAISHRQSDNDFRFTNKNGTPLNTEDDTDEKRNNADARRTSALLRMGYQQNKNARTDLTIQVSARELGVPEWGNNPDNVASYDTAASQFQLSQILDGLGNWNSRHNIYWHTNSAQYQDLESQVGLGAQDSDNQTNTLGAKTYWEHLGDAGTLGLSLDLRQEKLDSTDGLDESAAFDARRQSSLATVHYVWFDSTDTWSLTPALRWQHNSLDGSQASTSQELHEYSSDSNTGLQIGLAYRPTSLITVTGNAGSFYREPSFGELYGSIGLVNGNPELKPENGINLDVGIQFRTDDMSLSSTLFGSERDELIVTSFNARGIGEPTNAGAARVIGIELAGELALTPKIQLRSNMTWQSPKSRDTAEGFRDKYLPGESQFSLYGRIQYQPSAVTLWYELDIQKKRFYDRANILPAADSEQHSIGIDWSQDQWQTTLGIHNISDDNIEDFNGYPKPGRTWSLSITRNL</sequence>
<evidence type="ECO:0000256" key="5">
    <source>
        <dbReference type="ARBA" id="ARBA00022692"/>
    </source>
</evidence>
<dbReference type="Pfam" id="PF07715">
    <property type="entry name" value="Plug"/>
    <property type="match status" value="1"/>
</dbReference>
<dbReference type="KEGG" id="gai:IMCC3135_24320"/>
<feature type="domain" description="TonB-dependent receptor plug" evidence="15">
    <location>
        <begin position="66"/>
        <end position="169"/>
    </location>
</feature>
<evidence type="ECO:0000256" key="7">
    <source>
        <dbReference type="ARBA" id="ARBA00023077"/>
    </source>
</evidence>
<organism evidence="16 17">
    <name type="scientific">Granulosicoccus antarcticus IMCC3135</name>
    <dbReference type="NCBI Taxonomy" id="1192854"/>
    <lineage>
        <taxon>Bacteria</taxon>
        <taxon>Pseudomonadati</taxon>
        <taxon>Pseudomonadota</taxon>
        <taxon>Gammaproteobacteria</taxon>
        <taxon>Chromatiales</taxon>
        <taxon>Granulosicoccaceae</taxon>
        <taxon>Granulosicoccus</taxon>
    </lineage>
</organism>
<evidence type="ECO:0000256" key="8">
    <source>
        <dbReference type="ARBA" id="ARBA00023136"/>
    </source>
</evidence>
<keyword evidence="7 12" id="KW-0798">TonB box</keyword>
<evidence type="ECO:0000313" key="17">
    <source>
        <dbReference type="Proteomes" id="UP000250079"/>
    </source>
</evidence>
<comment type="subcellular location">
    <subcellularLocation>
        <location evidence="1 11">Cell outer membrane</location>
        <topology evidence="1 11">Multi-pass membrane protein</topology>
    </subcellularLocation>
</comment>
<evidence type="ECO:0000256" key="10">
    <source>
        <dbReference type="ARBA" id="ARBA00023237"/>
    </source>
</evidence>
<keyword evidence="4 11" id="KW-1134">Transmembrane beta strand</keyword>
<dbReference type="Gene3D" id="2.40.170.20">
    <property type="entry name" value="TonB-dependent receptor, beta-barrel domain"/>
    <property type="match status" value="1"/>
</dbReference>
<keyword evidence="3 11" id="KW-0813">Transport</keyword>
<dbReference type="PANTHER" id="PTHR30069">
    <property type="entry name" value="TONB-DEPENDENT OUTER MEMBRANE RECEPTOR"/>
    <property type="match status" value="1"/>
</dbReference>
<dbReference type="PANTHER" id="PTHR30069:SF29">
    <property type="entry name" value="HEMOGLOBIN AND HEMOGLOBIN-HAPTOGLOBIN-BINDING PROTEIN 1-RELATED"/>
    <property type="match status" value="1"/>
</dbReference>
<dbReference type="Gene3D" id="2.170.130.10">
    <property type="entry name" value="TonB-dependent receptor, plug domain"/>
    <property type="match status" value="1"/>
</dbReference>
<evidence type="ECO:0000313" key="16">
    <source>
        <dbReference type="EMBL" id="ASJ74931.1"/>
    </source>
</evidence>
<comment type="similarity">
    <text evidence="2">Belongs to the TonB-dependent receptor family. Hemoglobin/haptoglobin binding protein subfamily.</text>
</comment>
<evidence type="ECO:0000256" key="4">
    <source>
        <dbReference type="ARBA" id="ARBA00022452"/>
    </source>
</evidence>
<dbReference type="OrthoDB" id="9815954at2"/>
<evidence type="ECO:0000256" key="3">
    <source>
        <dbReference type="ARBA" id="ARBA00022448"/>
    </source>
</evidence>
<dbReference type="EMBL" id="CP018632">
    <property type="protein sequence ID" value="ASJ74931.1"/>
    <property type="molecule type" value="Genomic_DNA"/>
</dbReference>
<dbReference type="InterPro" id="IPR012910">
    <property type="entry name" value="Plug_dom"/>
</dbReference>
<dbReference type="InterPro" id="IPR039426">
    <property type="entry name" value="TonB-dep_rcpt-like"/>
</dbReference>
<dbReference type="Pfam" id="PF00593">
    <property type="entry name" value="TonB_dep_Rec_b-barrel"/>
    <property type="match status" value="1"/>
</dbReference>
<keyword evidence="6" id="KW-0732">Signal</keyword>
<evidence type="ECO:0000259" key="15">
    <source>
        <dbReference type="Pfam" id="PF07715"/>
    </source>
</evidence>
<keyword evidence="10 11" id="KW-0998">Cell outer membrane</keyword>
<evidence type="ECO:0000256" key="13">
    <source>
        <dbReference type="SAM" id="MobiDB-lite"/>
    </source>
</evidence>
<name>A0A2Z2NYC6_9GAMM</name>
<evidence type="ECO:0000256" key="1">
    <source>
        <dbReference type="ARBA" id="ARBA00004571"/>
    </source>
</evidence>
<dbReference type="Proteomes" id="UP000250079">
    <property type="component" value="Chromosome"/>
</dbReference>
<evidence type="ECO:0000259" key="14">
    <source>
        <dbReference type="Pfam" id="PF00593"/>
    </source>
</evidence>
<feature type="region of interest" description="Disordered" evidence="13">
    <location>
        <begin position="221"/>
        <end position="246"/>
    </location>
</feature>
<dbReference type="PROSITE" id="PS52016">
    <property type="entry name" value="TONB_DEPENDENT_REC_3"/>
    <property type="match status" value="1"/>
</dbReference>
<keyword evidence="5 11" id="KW-0812">Transmembrane</keyword>
<dbReference type="RefSeq" id="WP_088919903.1">
    <property type="nucleotide sequence ID" value="NZ_CP018632.1"/>
</dbReference>
<evidence type="ECO:0000256" key="11">
    <source>
        <dbReference type="PROSITE-ProRule" id="PRU01360"/>
    </source>
</evidence>
<reference evidence="16 17" key="1">
    <citation type="submission" date="2016-12" db="EMBL/GenBank/DDBJ databases">
        <authorList>
            <person name="Song W.-J."/>
            <person name="Kurnit D.M."/>
        </authorList>
    </citation>
    <scope>NUCLEOTIDE SEQUENCE [LARGE SCALE GENOMIC DNA]</scope>
    <source>
        <strain evidence="16 17">IMCC3135</strain>
    </source>
</reference>
<dbReference type="GO" id="GO:0009279">
    <property type="term" value="C:cell outer membrane"/>
    <property type="evidence" value="ECO:0007669"/>
    <property type="project" value="UniProtKB-SubCell"/>
</dbReference>
<keyword evidence="8 11" id="KW-0472">Membrane</keyword>
<keyword evidence="17" id="KW-1185">Reference proteome</keyword>
<gene>
    <name evidence="16" type="primary">tbp1</name>
    <name evidence="16" type="ORF">IMCC3135_24320</name>
</gene>
<dbReference type="GO" id="GO:0044718">
    <property type="term" value="P:siderophore transmembrane transport"/>
    <property type="evidence" value="ECO:0007669"/>
    <property type="project" value="TreeGrafter"/>
</dbReference>
<evidence type="ECO:0000256" key="12">
    <source>
        <dbReference type="RuleBase" id="RU003357"/>
    </source>
</evidence>
<dbReference type="InterPro" id="IPR037066">
    <property type="entry name" value="Plug_dom_sf"/>
</dbReference>
<keyword evidence="9" id="KW-0675">Receptor</keyword>
<proteinExistence type="inferred from homology"/>
<accession>A0A2Z2NYC6</accession>